<dbReference type="GO" id="GO:0016787">
    <property type="term" value="F:hydrolase activity"/>
    <property type="evidence" value="ECO:0007669"/>
    <property type="project" value="UniProtKB-KW"/>
</dbReference>
<evidence type="ECO:0000313" key="2">
    <source>
        <dbReference type="EMBL" id="MXO99264.1"/>
    </source>
</evidence>
<dbReference type="RefSeq" id="WP_161391001.1">
    <property type="nucleotide sequence ID" value="NZ_JBHSCP010000001.1"/>
</dbReference>
<gene>
    <name evidence="2" type="ORF">GRI97_09710</name>
</gene>
<dbReference type="Pfam" id="PF00561">
    <property type="entry name" value="Abhydrolase_1"/>
    <property type="match status" value="1"/>
</dbReference>
<comment type="caution">
    <text evidence="2">The sequence shown here is derived from an EMBL/GenBank/DDBJ whole genome shotgun (WGS) entry which is preliminary data.</text>
</comment>
<dbReference type="PANTHER" id="PTHR37946">
    <property type="entry name" value="SLL1969 PROTEIN"/>
    <property type="match status" value="1"/>
</dbReference>
<organism evidence="2 3">
    <name type="scientific">Croceibacterium xixiisoli</name>
    <dbReference type="NCBI Taxonomy" id="1476466"/>
    <lineage>
        <taxon>Bacteria</taxon>
        <taxon>Pseudomonadati</taxon>
        <taxon>Pseudomonadota</taxon>
        <taxon>Alphaproteobacteria</taxon>
        <taxon>Sphingomonadales</taxon>
        <taxon>Erythrobacteraceae</taxon>
        <taxon>Croceibacterium</taxon>
    </lineage>
</organism>
<reference evidence="2 3" key="1">
    <citation type="submission" date="2019-12" db="EMBL/GenBank/DDBJ databases">
        <title>Genomic-based taxomic classification of the family Erythrobacteraceae.</title>
        <authorList>
            <person name="Xu L."/>
        </authorList>
    </citation>
    <scope>NUCLEOTIDE SEQUENCE [LARGE SCALE GENOMIC DNA]</scope>
    <source>
        <strain evidence="2 3">S36</strain>
    </source>
</reference>
<evidence type="ECO:0000259" key="1">
    <source>
        <dbReference type="Pfam" id="PF00561"/>
    </source>
</evidence>
<dbReference type="Proteomes" id="UP000469430">
    <property type="component" value="Unassembled WGS sequence"/>
</dbReference>
<dbReference type="AlphaFoldDB" id="A0A6I4TTP1"/>
<dbReference type="EMBL" id="WTYJ01000002">
    <property type="protein sequence ID" value="MXO99264.1"/>
    <property type="molecule type" value="Genomic_DNA"/>
</dbReference>
<keyword evidence="3" id="KW-1185">Reference proteome</keyword>
<dbReference type="InterPro" id="IPR029058">
    <property type="entry name" value="AB_hydrolase_fold"/>
</dbReference>
<protein>
    <submittedName>
        <fullName evidence="2">Alpha/beta fold hydrolase</fullName>
    </submittedName>
</protein>
<dbReference type="Gene3D" id="3.40.50.1820">
    <property type="entry name" value="alpha/beta hydrolase"/>
    <property type="match status" value="1"/>
</dbReference>
<dbReference type="InterPro" id="IPR000073">
    <property type="entry name" value="AB_hydrolase_1"/>
</dbReference>
<accession>A0A6I4TTP1</accession>
<proteinExistence type="predicted"/>
<dbReference type="SUPFAM" id="SSF53474">
    <property type="entry name" value="alpha/beta-Hydrolases"/>
    <property type="match status" value="1"/>
</dbReference>
<sequence length="260" mass="28943">MVRQFTTPFARPTRFGEWRGALGKRLALMSRPAPVSARGPQIGLLLGELSAGAEPFRRKFRPPLDIEPAAHRRIVMIMPGFCTHPLRMRYLARQLERAGHKTKHWGLGWNWGPTEQNFTALAERLDAVHARYDQKIVLLGWSLGGIFAREVAKHRPDKVARVISMGSPFSGAPNANNAWRLYELITGHGVDAPPIETDLAAKPPVDTVAMWSPRDGVISPRSAAGREGERDRVVALRCTHLGFSYAPEAIRAVLQELDRP</sequence>
<evidence type="ECO:0000313" key="3">
    <source>
        <dbReference type="Proteomes" id="UP000469430"/>
    </source>
</evidence>
<dbReference type="PANTHER" id="PTHR37946:SF1">
    <property type="entry name" value="SLL1969 PROTEIN"/>
    <property type="match status" value="1"/>
</dbReference>
<dbReference type="OrthoDB" id="7389193at2"/>
<keyword evidence="2" id="KW-0378">Hydrolase</keyword>
<feature type="domain" description="AB hydrolase-1" evidence="1">
    <location>
        <begin position="104"/>
        <end position="179"/>
    </location>
</feature>
<name>A0A6I4TTP1_9SPHN</name>